<dbReference type="OrthoDB" id="3549254at2759"/>
<organism evidence="7 8">
    <name type="scientific">Cudoniella acicularis</name>
    <dbReference type="NCBI Taxonomy" id="354080"/>
    <lineage>
        <taxon>Eukaryota</taxon>
        <taxon>Fungi</taxon>
        <taxon>Dikarya</taxon>
        <taxon>Ascomycota</taxon>
        <taxon>Pezizomycotina</taxon>
        <taxon>Leotiomycetes</taxon>
        <taxon>Helotiales</taxon>
        <taxon>Tricladiaceae</taxon>
        <taxon>Cudoniella</taxon>
    </lineage>
</organism>
<accession>A0A8H4RXV6</accession>
<proteinExistence type="predicted"/>
<evidence type="ECO:0000256" key="6">
    <source>
        <dbReference type="ARBA" id="ARBA00023242"/>
    </source>
</evidence>
<dbReference type="InterPro" id="IPR052360">
    <property type="entry name" value="Transcr_Regulatory_Proteins"/>
</dbReference>
<evidence type="ECO:0000256" key="4">
    <source>
        <dbReference type="ARBA" id="ARBA00023125"/>
    </source>
</evidence>
<dbReference type="GO" id="GO:0046872">
    <property type="term" value="F:metal ion binding"/>
    <property type="evidence" value="ECO:0007669"/>
    <property type="project" value="UniProtKB-KW"/>
</dbReference>
<keyword evidence="1" id="KW-0479">Metal-binding</keyword>
<keyword evidence="5" id="KW-0804">Transcription</keyword>
<evidence type="ECO:0000256" key="1">
    <source>
        <dbReference type="ARBA" id="ARBA00022723"/>
    </source>
</evidence>
<gene>
    <name evidence="7" type="ORF">G7Y89_g592</name>
</gene>
<evidence type="ECO:0000313" key="7">
    <source>
        <dbReference type="EMBL" id="KAF4637488.1"/>
    </source>
</evidence>
<keyword evidence="6" id="KW-0539">Nucleus</keyword>
<evidence type="ECO:0000256" key="2">
    <source>
        <dbReference type="ARBA" id="ARBA00022833"/>
    </source>
</evidence>
<dbReference type="PANTHER" id="PTHR36206:SF4">
    <property type="entry name" value="HYPOTHETICAL CONSERVED PROTEIN (EUROFUNG)-RELATED"/>
    <property type="match status" value="1"/>
</dbReference>
<name>A0A8H4RXV6_9HELO</name>
<keyword evidence="3" id="KW-0805">Transcription regulation</keyword>
<evidence type="ECO:0000256" key="5">
    <source>
        <dbReference type="ARBA" id="ARBA00023163"/>
    </source>
</evidence>
<dbReference type="Proteomes" id="UP000566819">
    <property type="component" value="Unassembled WGS sequence"/>
</dbReference>
<comment type="caution">
    <text evidence="7">The sequence shown here is derived from an EMBL/GenBank/DDBJ whole genome shotgun (WGS) entry which is preliminary data.</text>
</comment>
<sequence length="462" mass="53508">MEPLIASQRIDLNCHPLRRLDSLKFASIAKLITLTLSLNAPETEADTLMPYFEYLFSLCKEILDFEARVDITADHEVYNFESRVVSYLYLIATKCRNGNLRRQAINLLLSSHRREWMFDSYLMGQVASFIVNIEEEGMDEIGYIPEEKRAWGESMELDLQRRRAIVKVRVGRKGTSEWAERATPVRITVRNLYRQGKSQREIVSQNYPSPAHNKTHFTPGIESSITWKERPEALYNVYKRDPLLYSPYIERLAEGHLVGRSYVRGWEEWKDLGYTAGGRKALSELYKVELVFLEKLPERKGICWKAYLEQVLKPVIFLLFDELGLEHFSEHPTFVTHVPTRGTWYSSTSKHKAKREINGGANEFSSLTTPPEFNGCEAAIFSRGVVDDIYELIQFNIYQNERLNDRVVTAFRAFSHLLPPRLRESHRPGIGDERGNILRHYGALTDCLRPPHASPFRNFPSL</sequence>
<dbReference type="PANTHER" id="PTHR36206">
    <property type="entry name" value="ASPERCRYPTIN BIOSYNTHESIS CLUSTER-SPECIFIC TRANSCRIPTION REGULATOR ATNN-RELATED"/>
    <property type="match status" value="1"/>
</dbReference>
<dbReference type="EMBL" id="JAAMPI010000021">
    <property type="protein sequence ID" value="KAF4637488.1"/>
    <property type="molecule type" value="Genomic_DNA"/>
</dbReference>
<dbReference type="AlphaFoldDB" id="A0A8H4RXV6"/>
<protein>
    <submittedName>
        <fullName evidence="7">Uncharacterized protein</fullName>
    </submittedName>
</protein>
<keyword evidence="4" id="KW-0238">DNA-binding</keyword>
<evidence type="ECO:0000313" key="8">
    <source>
        <dbReference type="Proteomes" id="UP000566819"/>
    </source>
</evidence>
<reference evidence="7 8" key="1">
    <citation type="submission" date="2020-03" db="EMBL/GenBank/DDBJ databases">
        <title>Draft Genome Sequence of Cudoniella acicularis.</title>
        <authorList>
            <person name="Buettner E."/>
            <person name="Kellner H."/>
        </authorList>
    </citation>
    <scope>NUCLEOTIDE SEQUENCE [LARGE SCALE GENOMIC DNA]</scope>
    <source>
        <strain evidence="7 8">DSM 108380</strain>
    </source>
</reference>
<evidence type="ECO:0000256" key="3">
    <source>
        <dbReference type="ARBA" id="ARBA00023015"/>
    </source>
</evidence>
<dbReference type="GO" id="GO:0003677">
    <property type="term" value="F:DNA binding"/>
    <property type="evidence" value="ECO:0007669"/>
    <property type="project" value="UniProtKB-KW"/>
</dbReference>
<keyword evidence="2" id="KW-0862">Zinc</keyword>
<keyword evidence="8" id="KW-1185">Reference proteome</keyword>